<organism evidence="1 2">
    <name type="scientific">Alloalcanivorax marinus</name>
    <dbReference type="NCBI Taxonomy" id="1177169"/>
    <lineage>
        <taxon>Bacteria</taxon>
        <taxon>Pseudomonadati</taxon>
        <taxon>Pseudomonadota</taxon>
        <taxon>Gammaproteobacteria</taxon>
        <taxon>Oceanospirillales</taxon>
        <taxon>Alcanivoracaceae</taxon>
        <taxon>Alloalcanivorax</taxon>
    </lineage>
</organism>
<dbReference type="EMBL" id="JAJGNA010000036">
    <property type="protein sequence ID" value="MCC4310375.1"/>
    <property type="molecule type" value="Genomic_DNA"/>
</dbReference>
<dbReference type="PIRSF" id="PIRSF030820">
    <property type="entry name" value="UCP030820"/>
    <property type="match status" value="1"/>
</dbReference>
<reference evidence="1" key="1">
    <citation type="submission" date="2021-10" db="EMBL/GenBank/DDBJ databases">
        <title>The diversity and Nitrogen Metabolism of Culturable Nitrate-Utilizing Bacteria Within the Oxygen Minimum Zone of the Changjiang (Yangtze River)Estuary.</title>
        <authorList>
            <person name="Zhang D."/>
            <person name="Zheng J."/>
            <person name="Liu S."/>
            <person name="He W."/>
        </authorList>
    </citation>
    <scope>NUCLEOTIDE SEQUENCE</scope>
    <source>
        <strain evidence="1">FXH-223</strain>
    </source>
</reference>
<name>A0A9Q3UPR5_9GAMM</name>
<dbReference type="AlphaFoldDB" id="A0A9Q3UPR5"/>
<protein>
    <submittedName>
        <fullName evidence="1">DUF934 domain-containing protein</fullName>
    </submittedName>
</protein>
<gene>
    <name evidence="1" type="ORF">LL252_17550</name>
</gene>
<dbReference type="Pfam" id="PF06073">
    <property type="entry name" value="DUF934"/>
    <property type="match status" value="1"/>
</dbReference>
<dbReference type="RefSeq" id="WP_228235020.1">
    <property type="nucleotide sequence ID" value="NZ_ARXL01000009.1"/>
</dbReference>
<sequence>MGNDTMNGGPARVILDGEIVDNTWRRLNAEQLEADGLPDAGAVIVPLAYWKTHRDALLARADAVGVCLEPGEEPADLADDLPRLPLVAIHFPAFKDGRGYSYARELRTRYRFAGEVRAVGDVLQDQLFYLHRVGFNAFEVRADRDIEEALENGLRPFTVTYQGDVHDPRPVYLRREELQGV</sequence>
<evidence type="ECO:0000313" key="2">
    <source>
        <dbReference type="Proteomes" id="UP001108027"/>
    </source>
</evidence>
<dbReference type="Proteomes" id="UP001108027">
    <property type="component" value="Unassembled WGS sequence"/>
</dbReference>
<evidence type="ECO:0000313" key="1">
    <source>
        <dbReference type="EMBL" id="MCC4310375.1"/>
    </source>
</evidence>
<dbReference type="InterPro" id="IPR008318">
    <property type="entry name" value="UCP030820"/>
</dbReference>
<comment type="caution">
    <text evidence="1">The sequence shown here is derived from an EMBL/GenBank/DDBJ whole genome shotgun (WGS) entry which is preliminary data.</text>
</comment>
<accession>A0A9Q3UPR5</accession>
<proteinExistence type="predicted"/>
<keyword evidence="2" id="KW-1185">Reference proteome</keyword>